<feature type="domain" description="Damage-control phosphatase ARMT1-like metal-binding" evidence="8">
    <location>
        <begin position="21"/>
        <end position="429"/>
    </location>
</feature>
<evidence type="ECO:0000259" key="8">
    <source>
        <dbReference type="Pfam" id="PF01937"/>
    </source>
</evidence>
<dbReference type="InterPro" id="IPR039763">
    <property type="entry name" value="ARMT1"/>
</dbReference>
<reference evidence="9 10" key="1">
    <citation type="submission" date="2024-03" db="EMBL/GenBank/DDBJ databases">
        <authorList>
            <person name="Brejova B."/>
        </authorList>
    </citation>
    <scope>NUCLEOTIDE SEQUENCE [LARGE SCALE GENOMIC DNA]</scope>
    <source>
        <strain evidence="9 10">CBS 14171</strain>
    </source>
</reference>
<keyword evidence="5 7" id="KW-0464">Manganese</keyword>
<comment type="cofactor">
    <cofactor evidence="7">
        <name>Mn(2+)</name>
        <dbReference type="ChEBI" id="CHEBI:29035"/>
    </cofactor>
    <cofactor evidence="7">
        <name>Ni(2+)</name>
        <dbReference type="ChEBI" id="CHEBI:49786"/>
    </cofactor>
</comment>
<evidence type="ECO:0000256" key="5">
    <source>
        <dbReference type="ARBA" id="ARBA00023211"/>
    </source>
</evidence>
<protein>
    <recommendedName>
        <fullName evidence="7">Sugar phosphate phosphatase</fullName>
        <ecNumber evidence="7">3.1.3.-</ecNumber>
    </recommendedName>
</protein>
<gene>
    <name evidence="9" type="ORF">LODBEIA_P49900</name>
</gene>
<keyword evidence="10" id="KW-1185">Reference proteome</keyword>
<evidence type="ECO:0000256" key="4">
    <source>
        <dbReference type="ARBA" id="ARBA00022801"/>
    </source>
</evidence>
<accession>A0ABP0ZRH6</accession>
<dbReference type="GeneID" id="92210186"/>
<keyword evidence="3 7" id="KW-0479">Metal-binding</keyword>
<evidence type="ECO:0000256" key="1">
    <source>
        <dbReference type="ARBA" id="ARBA00001326"/>
    </source>
</evidence>
<dbReference type="Gene3D" id="3.40.50.10880">
    <property type="entry name" value="Uncharacterised protein PF01937, DUF89, domain 3"/>
    <property type="match status" value="1"/>
</dbReference>
<dbReference type="PANTHER" id="PTHR12260:SF6">
    <property type="entry name" value="DAMAGE-CONTROL PHOSPHATASE ARMT1"/>
    <property type="match status" value="1"/>
</dbReference>
<comment type="function">
    <text evidence="7">Metal-dependent phosphatase that shows phosphatase activity against several substrates, including fructose-1-phosphate and fructose-6-phosphate. Its preference for fructose-1-phosphate, a strong glycating agent that causes DNA damage rather than a canonical yeast metabolite, suggests a damage-control function in hexose phosphate metabolism.</text>
</comment>
<evidence type="ECO:0000313" key="9">
    <source>
        <dbReference type="EMBL" id="CAK9441121.1"/>
    </source>
</evidence>
<proteinExistence type="inferred from homology"/>
<evidence type="ECO:0000313" key="10">
    <source>
        <dbReference type="Proteomes" id="UP001497383"/>
    </source>
</evidence>
<dbReference type="EC" id="3.1.3.-" evidence="7"/>
<sequence>MPSTLPPPYYNDDKKSFAYPTIHKRWPTIIQGAIDDVRQSVDEQHPELQKSGTAIVHKLEELLTEFKNDAKVRAFTEQEIAINPYLEHFNTSLAHFNQARLVTWQTGPWLYLECYLYQFVNNFFIDEQTDKFWHTYDVFARLKTKTFKQSELGVLELCKRYESLSQQLGQVAGDQEALYLLFAEFIDISLWGNATDLSLLAGNVTLEDIKSVQGAEVRKKNEEKIIVNDLKNAWVESGLGNTSDKSTRIDIVLDNSGFELFADLILSLFLLDSKLASEIHVHCKEIPWFVSDTMPKDFDDLLKQLSDGEFFPEIYKDDAKSITTVYEKITSYYKSNKIIVNHHPFWTLDYNYWAIPKFADLYKQLKESDLVIFKGDLNYRKLTGDLQWPKTTPFSEAIQELKSSGLSILSLRTCKADVVVGLPQGLNEKLIKEYEEAGNEVGEFWSSSGKWAVISFNK</sequence>
<keyword evidence="4 7" id="KW-0378">Hydrolase</keyword>
<dbReference type="PANTHER" id="PTHR12260">
    <property type="entry name" value="DAMAGE-CONTROL PHOSPHATASE ARMT1"/>
    <property type="match status" value="1"/>
</dbReference>
<evidence type="ECO:0000256" key="2">
    <source>
        <dbReference type="ARBA" id="ARBA00009519"/>
    </source>
</evidence>
<dbReference type="Proteomes" id="UP001497383">
    <property type="component" value="Chromosome 6"/>
</dbReference>
<dbReference type="Pfam" id="PF01937">
    <property type="entry name" value="ARMT1-like_dom"/>
    <property type="match status" value="1"/>
</dbReference>
<dbReference type="InterPro" id="IPR036075">
    <property type="entry name" value="ARMT-1-like_metal-bd_sf"/>
</dbReference>
<organism evidence="9 10">
    <name type="scientific">Lodderomyces beijingensis</name>
    <dbReference type="NCBI Taxonomy" id="1775926"/>
    <lineage>
        <taxon>Eukaryota</taxon>
        <taxon>Fungi</taxon>
        <taxon>Dikarya</taxon>
        <taxon>Ascomycota</taxon>
        <taxon>Saccharomycotina</taxon>
        <taxon>Pichiomycetes</taxon>
        <taxon>Debaryomycetaceae</taxon>
        <taxon>Candida/Lodderomyces clade</taxon>
        <taxon>Lodderomyces</taxon>
    </lineage>
</organism>
<dbReference type="RefSeq" id="XP_066831928.1">
    <property type="nucleotide sequence ID" value="XM_066975272.1"/>
</dbReference>
<comment type="domain">
    <text evidence="7">Subfamily III proteins have a conserved RTxK motif about 40-50 residues from the C-terminus; the threonine may be replaced by serine or cysteine.</text>
</comment>
<evidence type="ECO:0000256" key="6">
    <source>
        <dbReference type="ARBA" id="ARBA00048809"/>
    </source>
</evidence>
<dbReference type="SUPFAM" id="SSF111321">
    <property type="entry name" value="AF1104-like"/>
    <property type="match status" value="1"/>
</dbReference>
<comment type="similarity">
    <text evidence="2 7">Belongs to the damage-control phosphatase family. Sugar phosphate phosphatase III subfamily.</text>
</comment>
<dbReference type="EMBL" id="OZ022410">
    <property type="protein sequence ID" value="CAK9441121.1"/>
    <property type="molecule type" value="Genomic_DNA"/>
</dbReference>
<dbReference type="InterPro" id="IPR002791">
    <property type="entry name" value="ARMT1-like_metal-bd"/>
</dbReference>
<comment type="catalytic activity">
    <reaction evidence="6 7">
        <text>beta-D-fructose 6-phosphate = dihydroxyacetone + D-glyceraldehyde 3-phosphate</text>
        <dbReference type="Rhea" id="RHEA:28002"/>
        <dbReference type="ChEBI" id="CHEBI:16016"/>
        <dbReference type="ChEBI" id="CHEBI:57634"/>
        <dbReference type="ChEBI" id="CHEBI:59776"/>
    </reaction>
</comment>
<name>A0ABP0ZRH6_9ASCO</name>
<dbReference type="Gene3D" id="1.20.930.60">
    <property type="match status" value="1"/>
</dbReference>
<evidence type="ECO:0000256" key="3">
    <source>
        <dbReference type="ARBA" id="ARBA00022723"/>
    </source>
</evidence>
<evidence type="ECO:0000256" key="7">
    <source>
        <dbReference type="RuleBase" id="RU367030"/>
    </source>
</evidence>
<comment type="catalytic activity">
    <reaction evidence="1 7">
        <text>beta-D-fructose 1-phosphate + H2O = D-fructose + phosphate</text>
        <dbReference type="Rhea" id="RHEA:35603"/>
        <dbReference type="ChEBI" id="CHEBI:15377"/>
        <dbReference type="ChEBI" id="CHEBI:37721"/>
        <dbReference type="ChEBI" id="CHEBI:43474"/>
        <dbReference type="ChEBI" id="CHEBI:138881"/>
    </reaction>
</comment>